<keyword evidence="10 12" id="KW-0819">tRNA processing</keyword>
<reference evidence="14" key="1">
    <citation type="submission" date="2023-04" db="EMBL/GenBank/DDBJ databases">
        <title>Candida boidinii NBRC 10035.</title>
        <authorList>
            <person name="Ichikawa N."/>
            <person name="Sato H."/>
            <person name="Tonouchi N."/>
        </authorList>
    </citation>
    <scope>NUCLEOTIDE SEQUENCE</scope>
    <source>
        <strain evidence="14">NBRC 10035</strain>
    </source>
</reference>
<keyword evidence="8 12" id="KW-0808">Transferase</keyword>
<evidence type="ECO:0000256" key="13">
    <source>
        <dbReference type="SAM" id="MobiDB-lite"/>
    </source>
</evidence>
<comment type="similarity">
    <text evidence="3 12">Belongs to the TRM44 family.</text>
</comment>
<evidence type="ECO:0000256" key="11">
    <source>
        <dbReference type="ARBA" id="ARBA00047957"/>
    </source>
</evidence>
<comment type="subcellular location">
    <subcellularLocation>
        <location evidence="2 12">Cytoplasm</location>
    </subcellularLocation>
</comment>
<dbReference type="GO" id="GO:0005737">
    <property type="term" value="C:cytoplasm"/>
    <property type="evidence" value="ECO:0007669"/>
    <property type="project" value="UniProtKB-SubCell"/>
</dbReference>
<dbReference type="Proteomes" id="UP001165120">
    <property type="component" value="Unassembled WGS sequence"/>
</dbReference>
<protein>
    <recommendedName>
        <fullName evidence="5 12">tRNA (uracil-O(2)-)-methyltransferase</fullName>
        <ecNumber evidence="4 12">2.1.1.211</ecNumber>
    </recommendedName>
</protein>
<gene>
    <name evidence="14" type="ORF">Cboi02_000278100</name>
</gene>
<evidence type="ECO:0000256" key="5">
    <source>
        <dbReference type="ARBA" id="ARBA00017788"/>
    </source>
</evidence>
<evidence type="ECO:0000256" key="4">
    <source>
        <dbReference type="ARBA" id="ARBA00012795"/>
    </source>
</evidence>
<dbReference type="InterPro" id="IPR029063">
    <property type="entry name" value="SAM-dependent_MTases_sf"/>
</dbReference>
<keyword evidence="15" id="KW-1185">Reference proteome</keyword>
<dbReference type="GO" id="GO:0141101">
    <property type="term" value="F:tRNA(Ser) (uridine(44)-2'-O-)-methyltransferase activity"/>
    <property type="evidence" value="ECO:0007669"/>
    <property type="project" value="UniProtKB-EC"/>
</dbReference>
<keyword evidence="9 12" id="KW-0949">S-adenosyl-L-methionine</keyword>
<proteinExistence type="inferred from homology"/>
<evidence type="ECO:0000256" key="12">
    <source>
        <dbReference type="RuleBase" id="RU368004"/>
    </source>
</evidence>
<dbReference type="PANTHER" id="PTHR21210">
    <property type="entry name" value="TRNA (URACIL-O(2)-)-METHYLTRANSFERASE-RELATED"/>
    <property type="match status" value="1"/>
</dbReference>
<sequence>MADIDSEKEESSLKELRNNSESQPDLLEETNVRGALKPESDETGTEETGTEETESSSSFSSPTEKLKESLKTFKLKTDEIPNIRDAESKLGPEWCGIFETEVTFKLHHFIAAMTNLIKEPNINSTVILRADILKEYKYLYNSHSNEPTVSEYINPDPEFRISEENGTVLTKDLSDLEIHDCPLSDQYKPSLQVVRRIIPRNPSKDYIINQTCLILNNASDNSTLVIYTPHIDNPEDVPFYLPPVKSIGILYQNGRLSIHYLPFEQQTLKYLKEMEPTERPIRIAYRLLNTARKHSTGVMNGYQKRVNHDLVVSKTAFQDRYISLKQKYAKVLVDNWSESTDPRKHVFEDIAIAAFLIEFWTKIYKRKDSFEFRDLGCGNGLLVYILSMEGYKGIGIDARARKSWRGYPSDIQLKLKEQVIIPSVLLRPHPAIRSMAPHLTDNGMVFKVPLSNNNINNANRSTKKRNPNYKAEQKLKSDENNNEDNINVRDNNNKQDGETTNKDTDDSNSDYEETNENKIPMVACYTSADLLSSPFVNTAEFPKNTFIIDLT</sequence>
<comment type="catalytic activity">
    <reaction evidence="11 12">
        <text>uridine(44) in tRNA(Ser) + S-adenosyl-L-methionine = 2'-O-methyluridine(44) in tRNA(Ser) + S-adenosyl-L-homocysteine + H(+)</text>
        <dbReference type="Rhea" id="RHEA:43100"/>
        <dbReference type="Rhea" id="RHEA-COMP:10339"/>
        <dbReference type="Rhea" id="RHEA-COMP:10340"/>
        <dbReference type="ChEBI" id="CHEBI:15378"/>
        <dbReference type="ChEBI" id="CHEBI:57856"/>
        <dbReference type="ChEBI" id="CHEBI:59789"/>
        <dbReference type="ChEBI" id="CHEBI:65315"/>
        <dbReference type="ChEBI" id="CHEBI:74478"/>
        <dbReference type="EC" id="2.1.1.211"/>
    </reaction>
</comment>
<keyword evidence="7 12" id="KW-0489">Methyltransferase</keyword>
<dbReference type="SUPFAM" id="SSF53335">
    <property type="entry name" value="S-adenosyl-L-methionine-dependent methyltransferases"/>
    <property type="match status" value="1"/>
</dbReference>
<feature type="compositionally biased region" description="Acidic residues" evidence="13">
    <location>
        <begin position="41"/>
        <end position="54"/>
    </location>
</feature>
<feature type="compositionally biased region" description="Basic and acidic residues" evidence="13">
    <location>
        <begin position="9"/>
        <end position="18"/>
    </location>
</feature>
<name>A0A9W6WGI3_CANBO</name>
<evidence type="ECO:0000256" key="8">
    <source>
        <dbReference type="ARBA" id="ARBA00022679"/>
    </source>
</evidence>
<evidence type="ECO:0000256" key="2">
    <source>
        <dbReference type="ARBA" id="ARBA00004496"/>
    </source>
</evidence>
<evidence type="ECO:0000256" key="10">
    <source>
        <dbReference type="ARBA" id="ARBA00022694"/>
    </source>
</evidence>
<evidence type="ECO:0000256" key="3">
    <source>
        <dbReference type="ARBA" id="ARBA00009056"/>
    </source>
</evidence>
<dbReference type="InterPro" id="IPR011671">
    <property type="entry name" value="tRNA_uracil_MeTrfase"/>
</dbReference>
<dbReference type="EC" id="2.1.1.211" evidence="4 12"/>
<evidence type="ECO:0000256" key="7">
    <source>
        <dbReference type="ARBA" id="ARBA00022603"/>
    </source>
</evidence>
<evidence type="ECO:0000256" key="1">
    <source>
        <dbReference type="ARBA" id="ARBA00002778"/>
    </source>
</evidence>
<keyword evidence="6 12" id="KW-0963">Cytoplasm</keyword>
<comment type="function">
    <text evidence="12">Adenosyl-L-methionine (AdoMet)-dependent tRNA (uracil-O(2)-)-methyltransferase.</text>
</comment>
<feature type="region of interest" description="Disordered" evidence="13">
    <location>
        <begin position="1"/>
        <end position="65"/>
    </location>
</feature>
<organism evidence="14 15">
    <name type="scientific">Candida boidinii</name>
    <name type="common">Yeast</name>
    <dbReference type="NCBI Taxonomy" id="5477"/>
    <lineage>
        <taxon>Eukaryota</taxon>
        <taxon>Fungi</taxon>
        <taxon>Dikarya</taxon>
        <taxon>Ascomycota</taxon>
        <taxon>Saccharomycotina</taxon>
        <taxon>Pichiomycetes</taxon>
        <taxon>Pichiales</taxon>
        <taxon>Pichiaceae</taxon>
        <taxon>Ogataea</taxon>
        <taxon>Ogataea/Candida clade</taxon>
    </lineage>
</organism>
<evidence type="ECO:0000256" key="9">
    <source>
        <dbReference type="ARBA" id="ARBA00022691"/>
    </source>
</evidence>
<dbReference type="PANTHER" id="PTHR21210:SF0">
    <property type="entry name" value="TRNA (URACIL-O(2)-)-METHYLTRANSFERASE-RELATED"/>
    <property type="match status" value="1"/>
</dbReference>
<accession>A0A9W6WGI3</accession>
<comment type="caution">
    <text evidence="14">The sequence shown here is derived from an EMBL/GenBank/DDBJ whole genome shotgun (WGS) entry which is preliminary data.</text>
</comment>
<evidence type="ECO:0000256" key="6">
    <source>
        <dbReference type="ARBA" id="ARBA00022490"/>
    </source>
</evidence>
<evidence type="ECO:0000313" key="15">
    <source>
        <dbReference type="Proteomes" id="UP001165120"/>
    </source>
</evidence>
<feature type="compositionally biased region" description="Basic and acidic residues" evidence="13">
    <location>
        <begin position="491"/>
        <end position="505"/>
    </location>
</feature>
<dbReference type="EMBL" id="BSXN01000874">
    <property type="protein sequence ID" value="GME70280.1"/>
    <property type="molecule type" value="Genomic_DNA"/>
</dbReference>
<comment type="function">
    <text evidence="1">Probable adenosyl-L-methionine (AdoMet)-dependent tRNA (uracil-O(2)-)-methyltransferase.</text>
</comment>
<dbReference type="Pfam" id="PF07757">
    <property type="entry name" value="AdoMet_MTase"/>
    <property type="match status" value="1"/>
</dbReference>
<feature type="region of interest" description="Disordered" evidence="13">
    <location>
        <begin position="455"/>
        <end position="515"/>
    </location>
</feature>
<dbReference type="GO" id="GO:0030488">
    <property type="term" value="P:tRNA methylation"/>
    <property type="evidence" value="ECO:0007669"/>
    <property type="project" value="UniProtKB-UniRule"/>
</dbReference>
<evidence type="ECO:0000313" key="14">
    <source>
        <dbReference type="EMBL" id="GME70280.1"/>
    </source>
</evidence>
<dbReference type="AlphaFoldDB" id="A0A9W6WGI3"/>